<evidence type="ECO:0000256" key="1">
    <source>
        <dbReference type="ARBA" id="ARBA00004651"/>
    </source>
</evidence>
<evidence type="ECO:0000256" key="3">
    <source>
        <dbReference type="ARBA" id="ARBA00022475"/>
    </source>
</evidence>
<protein>
    <submittedName>
        <fullName evidence="14">Cytochrome b subunit of formate dehydrogenase</fullName>
    </submittedName>
</protein>
<feature type="transmembrane region" description="Helical" evidence="12">
    <location>
        <begin position="218"/>
        <end position="236"/>
    </location>
</feature>
<keyword evidence="10 12" id="KW-0472">Membrane</keyword>
<evidence type="ECO:0000256" key="2">
    <source>
        <dbReference type="ARBA" id="ARBA00022448"/>
    </source>
</evidence>
<keyword evidence="6" id="KW-0479">Metal-binding</keyword>
<evidence type="ECO:0000256" key="6">
    <source>
        <dbReference type="ARBA" id="ARBA00022723"/>
    </source>
</evidence>
<dbReference type="GO" id="GO:0005886">
    <property type="term" value="C:plasma membrane"/>
    <property type="evidence" value="ECO:0007669"/>
    <property type="project" value="UniProtKB-SubCell"/>
</dbReference>
<dbReference type="SUPFAM" id="SSF81342">
    <property type="entry name" value="Transmembrane di-heme cytochromes"/>
    <property type="match status" value="1"/>
</dbReference>
<dbReference type="GO" id="GO:0022904">
    <property type="term" value="P:respiratory electron transport chain"/>
    <property type="evidence" value="ECO:0007669"/>
    <property type="project" value="InterPro"/>
</dbReference>
<keyword evidence="2" id="KW-0813">Transport</keyword>
<dbReference type="RefSeq" id="WP_019401635.1">
    <property type="nucleotide sequence ID" value="NZ_JACIEN010000001.1"/>
</dbReference>
<keyword evidence="5 12" id="KW-0812">Transmembrane</keyword>
<keyword evidence="8 12" id="KW-1133">Transmembrane helix</keyword>
<dbReference type="Gene3D" id="2.60.40.1190">
    <property type="match status" value="1"/>
</dbReference>
<feature type="transmembrane region" description="Helical" evidence="12">
    <location>
        <begin position="170"/>
        <end position="197"/>
    </location>
</feature>
<feature type="domain" description="Cytochrome c-552/DMSO reductase-like haem-binding" evidence="13">
    <location>
        <begin position="261"/>
        <end position="582"/>
    </location>
</feature>
<feature type="transmembrane region" description="Helical" evidence="12">
    <location>
        <begin position="86"/>
        <end position="107"/>
    </location>
</feature>
<dbReference type="SMART" id="SM00887">
    <property type="entry name" value="EB_dh"/>
    <property type="match status" value="1"/>
</dbReference>
<dbReference type="Pfam" id="PF09459">
    <property type="entry name" value="EB_dh"/>
    <property type="match status" value="1"/>
</dbReference>
<feature type="transmembrane region" description="Helical" evidence="12">
    <location>
        <begin position="141"/>
        <end position="164"/>
    </location>
</feature>
<evidence type="ECO:0000256" key="11">
    <source>
        <dbReference type="SAM" id="MobiDB-lite"/>
    </source>
</evidence>
<keyword evidence="3" id="KW-1003">Cell membrane</keyword>
<comment type="caution">
    <text evidence="14">The sequence shown here is derived from an EMBL/GenBank/DDBJ whole genome shotgun (WGS) entry which is preliminary data.</text>
</comment>
<dbReference type="GO" id="GO:0020037">
    <property type="term" value="F:heme binding"/>
    <property type="evidence" value="ECO:0007669"/>
    <property type="project" value="InterPro"/>
</dbReference>
<dbReference type="CDD" id="cd09625">
    <property type="entry name" value="DOMON_like_cytochrome"/>
    <property type="match status" value="1"/>
</dbReference>
<dbReference type="Proteomes" id="UP000577362">
    <property type="component" value="Unassembled WGS sequence"/>
</dbReference>
<name>A0A840BZE4_9HYPH</name>
<evidence type="ECO:0000256" key="9">
    <source>
        <dbReference type="ARBA" id="ARBA00023004"/>
    </source>
</evidence>
<dbReference type="Pfam" id="PF01292">
    <property type="entry name" value="Ni_hydr_CYTB"/>
    <property type="match status" value="1"/>
</dbReference>
<evidence type="ECO:0000313" key="14">
    <source>
        <dbReference type="EMBL" id="MBB4016659.1"/>
    </source>
</evidence>
<evidence type="ECO:0000256" key="5">
    <source>
        <dbReference type="ARBA" id="ARBA00022692"/>
    </source>
</evidence>
<dbReference type="InterPro" id="IPR016174">
    <property type="entry name" value="Di-haem_cyt_TM"/>
</dbReference>
<evidence type="ECO:0000313" key="15">
    <source>
        <dbReference type="Proteomes" id="UP000577362"/>
    </source>
</evidence>
<feature type="region of interest" description="Disordered" evidence="11">
    <location>
        <begin position="15"/>
        <end position="36"/>
    </location>
</feature>
<keyword evidence="7" id="KW-0249">Electron transport</keyword>
<dbReference type="GO" id="GO:0046872">
    <property type="term" value="F:metal ion binding"/>
    <property type="evidence" value="ECO:0007669"/>
    <property type="project" value="UniProtKB-KW"/>
</dbReference>
<evidence type="ECO:0000256" key="7">
    <source>
        <dbReference type="ARBA" id="ARBA00022982"/>
    </source>
</evidence>
<evidence type="ECO:0000256" key="10">
    <source>
        <dbReference type="ARBA" id="ARBA00023136"/>
    </source>
</evidence>
<dbReference type="InterPro" id="IPR019020">
    <property type="entry name" value="Cyt-c552/DMSO_Rdtase_haem-bd"/>
</dbReference>
<keyword evidence="15" id="KW-1185">Reference proteome</keyword>
<sequence>MADIGHLREGIDRSRPAGRATAGAARQAATRDREGPPRTDIGTIFLHWLVAIAMVASLLTGLRISADAPEAVISKALEPILPQGEIWTVHFVASLVLFFSATAYALYMLRSGLRHRVALKKTRALVMPAANRLRWGAVNVILHWVIYGLVAVLTATGIALYLGYGGWIVAVHAACALAVLAYIVVHVVAHFLYGGWAQILRLFRPTRLVANSGMKARPLLTAVLVGVPVAGAIAAFDWGTRDTLTVGVVDEAPTLDGVLDDPAWRRAGPVRIRTQQGANLGGSGESLVEVRAVRDADNIYFAFRWQDPSRSLRRLPLIKREDGWHLIHDHADTADVFNFYEDKLSVIFSRSQAFGGGGATHLGPRPLPDKPGALNNRGLHYTTDDSYIDMWQWKASRGGLLGQVDDQFIGPPIEPKEADWNKTARYQGGYTGDPGKAFYVYNYVSEPPGGYRGPVQLKRLPVDYRQTVAKLKTFDLDPDSIDSEGAQWWMMEAETAPYSPELDAAIPVGTVIPGVLIMGEYSGDRADVTGAARWADGWWTLETKRALATGSKYDVDFVPGEPFYMWVAVFDHTQTRHTRHVRPVKLVVE</sequence>
<dbReference type="AlphaFoldDB" id="A0A840BZE4"/>
<dbReference type="InterPro" id="IPR011577">
    <property type="entry name" value="Cyt_b561_bac/Ni-Hgenase"/>
</dbReference>
<reference evidence="14 15" key="1">
    <citation type="submission" date="2020-08" db="EMBL/GenBank/DDBJ databases">
        <title>Genomic Encyclopedia of Type Strains, Phase IV (KMG-IV): sequencing the most valuable type-strain genomes for metagenomic binning, comparative biology and taxonomic classification.</title>
        <authorList>
            <person name="Goeker M."/>
        </authorList>
    </citation>
    <scope>NUCLEOTIDE SEQUENCE [LARGE SCALE GENOMIC DNA]</scope>
    <source>
        <strain evidence="14 15">DSM 103737</strain>
    </source>
</reference>
<dbReference type="GO" id="GO:0009055">
    <property type="term" value="F:electron transfer activity"/>
    <property type="evidence" value="ECO:0007669"/>
    <property type="project" value="InterPro"/>
</dbReference>
<keyword evidence="4" id="KW-0349">Heme</keyword>
<dbReference type="Gene3D" id="1.20.950.20">
    <property type="entry name" value="Transmembrane di-heme cytochromes, Chain C"/>
    <property type="match status" value="1"/>
</dbReference>
<gene>
    <name evidence="14" type="ORF">GGR16_001665</name>
</gene>
<dbReference type="SUPFAM" id="SSF49344">
    <property type="entry name" value="CBD9-like"/>
    <property type="match status" value="1"/>
</dbReference>
<evidence type="ECO:0000256" key="8">
    <source>
        <dbReference type="ARBA" id="ARBA00022989"/>
    </source>
</evidence>
<evidence type="ECO:0000259" key="13">
    <source>
        <dbReference type="SMART" id="SM00887"/>
    </source>
</evidence>
<feature type="transmembrane region" description="Helical" evidence="12">
    <location>
        <begin position="41"/>
        <end position="66"/>
    </location>
</feature>
<evidence type="ECO:0000256" key="4">
    <source>
        <dbReference type="ARBA" id="ARBA00022617"/>
    </source>
</evidence>
<proteinExistence type="predicted"/>
<organism evidence="14 15">
    <name type="scientific">Chelatococcus caeni</name>
    <dbReference type="NCBI Taxonomy" id="1348468"/>
    <lineage>
        <taxon>Bacteria</taxon>
        <taxon>Pseudomonadati</taxon>
        <taxon>Pseudomonadota</taxon>
        <taxon>Alphaproteobacteria</taxon>
        <taxon>Hyphomicrobiales</taxon>
        <taxon>Chelatococcaceae</taxon>
        <taxon>Chelatococcus</taxon>
    </lineage>
</organism>
<comment type="subcellular location">
    <subcellularLocation>
        <location evidence="1">Cell membrane</location>
        <topology evidence="1">Multi-pass membrane protein</topology>
    </subcellularLocation>
</comment>
<dbReference type="EMBL" id="JACIEN010000001">
    <property type="protein sequence ID" value="MBB4016659.1"/>
    <property type="molecule type" value="Genomic_DNA"/>
</dbReference>
<evidence type="ECO:0000256" key="12">
    <source>
        <dbReference type="SAM" id="Phobius"/>
    </source>
</evidence>
<feature type="compositionally biased region" description="Low complexity" evidence="11">
    <location>
        <begin position="17"/>
        <end position="28"/>
    </location>
</feature>
<keyword evidence="9" id="KW-0408">Iron</keyword>
<accession>A0A840BZE4</accession>